<dbReference type="Proteomes" id="UP001165378">
    <property type="component" value="Unassembled WGS sequence"/>
</dbReference>
<evidence type="ECO:0000313" key="3">
    <source>
        <dbReference type="Proteomes" id="UP001165378"/>
    </source>
</evidence>
<dbReference type="CDD" id="cd07043">
    <property type="entry name" value="STAS_anti-anti-sigma_factors"/>
    <property type="match status" value="1"/>
</dbReference>
<name>A0AA41TZD9_9ACTN</name>
<dbReference type="AlphaFoldDB" id="A0AA41TZD9"/>
<dbReference type="PANTHER" id="PTHR33495">
    <property type="entry name" value="ANTI-SIGMA FACTOR ANTAGONIST TM_1081-RELATED-RELATED"/>
    <property type="match status" value="1"/>
</dbReference>
<dbReference type="Gene3D" id="3.30.750.24">
    <property type="entry name" value="STAS domain"/>
    <property type="match status" value="1"/>
</dbReference>
<dbReference type="PROSITE" id="PS50801">
    <property type="entry name" value="STAS"/>
    <property type="match status" value="1"/>
</dbReference>
<proteinExistence type="predicted"/>
<dbReference type="GO" id="GO:0043856">
    <property type="term" value="F:anti-sigma factor antagonist activity"/>
    <property type="evidence" value="ECO:0007669"/>
    <property type="project" value="TreeGrafter"/>
</dbReference>
<feature type="domain" description="STAS" evidence="1">
    <location>
        <begin position="1"/>
        <end position="96"/>
    </location>
</feature>
<dbReference type="InterPro" id="IPR058548">
    <property type="entry name" value="MlaB-like_STAS"/>
</dbReference>
<sequence length="96" mass="10112">MAGEIDQDSVPALRDVLEAVLDTGCLGLHVDLTAVRFIDSSGLHVLLASRDRLHERGGVLTVAPSPQTVSLLEVTQTRGLFPPAPSPSSDQPNEAS</sequence>
<dbReference type="InterPro" id="IPR036513">
    <property type="entry name" value="STAS_dom_sf"/>
</dbReference>
<keyword evidence="3" id="KW-1185">Reference proteome</keyword>
<dbReference type="EMBL" id="JAKFHA010000003">
    <property type="protein sequence ID" value="MCF2527175.1"/>
    <property type="molecule type" value="Genomic_DNA"/>
</dbReference>
<protein>
    <submittedName>
        <fullName evidence="2">STAS domain-containing protein</fullName>
    </submittedName>
</protein>
<dbReference type="PANTHER" id="PTHR33495:SF2">
    <property type="entry name" value="ANTI-SIGMA FACTOR ANTAGONIST TM_1081-RELATED"/>
    <property type="match status" value="1"/>
</dbReference>
<reference evidence="2" key="1">
    <citation type="submission" date="2022-01" db="EMBL/GenBank/DDBJ databases">
        <title>Genome-Based Taxonomic Classification of the Phylum Actinobacteria.</title>
        <authorList>
            <person name="Gao Y."/>
        </authorList>
    </citation>
    <scope>NUCLEOTIDE SEQUENCE</scope>
    <source>
        <strain evidence="2">KLBMP 8922</strain>
    </source>
</reference>
<accession>A0AA41TZD9</accession>
<comment type="caution">
    <text evidence="2">The sequence shown here is derived from an EMBL/GenBank/DDBJ whole genome shotgun (WGS) entry which is preliminary data.</text>
</comment>
<evidence type="ECO:0000259" key="1">
    <source>
        <dbReference type="PROSITE" id="PS50801"/>
    </source>
</evidence>
<organism evidence="2 3">
    <name type="scientific">Yinghuangia soli</name>
    <dbReference type="NCBI Taxonomy" id="2908204"/>
    <lineage>
        <taxon>Bacteria</taxon>
        <taxon>Bacillati</taxon>
        <taxon>Actinomycetota</taxon>
        <taxon>Actinomycetes</taxon>
        <taxon>Kitasatosporales</taxon>
        <taxon>Streptomycetaceae</taxon>
        <taxon>Yinghuangia</taxon>
    </lineage>
</organism>
<dbReference type="SUPFAM" id="SSF52091">
    <property type="entry name" value="SpoIIaa-like"/>
    <property type="match status" value="1"/>
</dbReference>
<gene>
    <name evidence="2" type="ORF">LZ495_08085</name>
</gene>
<evidence type="ECO:0000313" key="2">
    <source>
        <dbReference type="EMBL" id="MCF2527175.1"/>
    </source>
</evidence>
<dbReference type="InterPro" id="IPR002645">
    <property type="entry name" value="STAS_dom"/>
</dbReference>
<dbReference type="Pfam" id="PF13466">
    <property type="entry name" value="STAS_2"/>
    <property type="match status" value="1"/>
</dbReference>